<feature type="region of interest" description="Disordered" evidence="1">
    <location>
        <begin position="286"/>
        <end position="322"/>
    </location>
</feature>
<feature type="compositionally biased region" description="Basic and acidic residues" evidence="1">
    <location>
        <begin position="211"/>
        <end position="223"/>
    </location>
</feature>
<accession>A0ABD0L191</accession>
<feature type="region of interest" description="Disordered" evidence="1">
    <location>
        <begin position="189"/>
        <end position="236"/>
    </location>
</feature>
<protein>
    <submittedName>
        <fullName evidence="2">Uncharacterized protein</fullName>
    </submittedName>
</protein>
<reference evidence="2 3" key="1">
    <citation type="journal article" date="2023" name="Sci. Data">
        <title>Genome assembly of the Korean intertidal mud-creeper Batillaria attramentaria.</title>
        <authorList>
            <person name="Patra A.K."/>
            <person name="Ho P.T."/>
            <person name="Jun S."/>
            <person name="Lee S.J."/>
            <person name="Kim Y."/>
            <person name="Won Y.J."/>
        </authorList>
    </citation>
    <scope>NUCLEOTIDE SEQUENCE [LARGE SCALE GENOMIC DNA]</scope>
    <source>
        <strain evidence="2">Wonlab-2016</strain>
    </source>
</reference>
<evidence type="ECO:0000256" key="1">
    <source>
        <dbReference type="SAM" id="MobiDB-lite"/>
    </source>
</evidence>
<gene>
    <name evidence="2" type="ORF">BaRGS_00015424</name>
</gene>
<evidence type="ECO:0000313" key="3">
    <source>
        <dbReference type="Proteomes" id="UP001519460"/>
    </source>
</evidence>
<dbReference type="EMBL" id="JACVVK020000094">
    <property type="protein sequence ID" value="KAK7493298.1"/>
    <property type="molecule type" value="Genomic_DNA"/>
</dbReference>
<feature type="compositionally biased region" description="Polar residues" evidence="1">
    <location>
        <begin position="286"/>
        <end position="295"/>
    </location>
</feature>
<name>A0ABD0L191_9CAEN</name>
<keyword evidence="3" id="KW-1185">Reference proteome</keyword>
<organism evidence="2 3">
    <name type="scientific">Batillaria attramentaria</name>
    <dbReference type="NCBI Taxonomy" id="370345"/>
    <lineage>
        <taxon>Eukaryota</taxon>
        <taxon>Metazoa</taxon>
        <taxon>Spiralia</taxon>
        <taxon>Lophotrochozoa</taxon>
        <taxon>Mollusca</taxon>
        <taxon>Gastropoda</taxon>
        <taxon>Caenogastropoda</taxon>
        <taxon>Sorbeoconcha</taxon>
        <taxon>Cerithioidea</taxon>
        <taxon>Batillariidae</taxon>
        <taxon>Batillaria</taxon>
    </lineage>
</organism>
<dbReference type="Proteomes" id="UP001519460">
    <property type="component" value="Unassembled WGS sequence"/>
</dbReference>
<feature type="region of interest" description="Disordered" evidence="1">
    <location>
        <begin position="133"/>
        <end position="177"/>
    </location>
</feature>
<comment type="caution">
    <text evidence="2">The sequence shown here is derived from an EMBL/GenBank/DDBJ whole genome shotgun (WGS) entry which is preliminary data.</text>
</comment>
<evidence type="ECO:0000313" key="2">
    <source>
        <dbReference type="EMBL" id="KAK7493298.1"/>
    </source>
</evidence>
<sequence length="396" mass="44420">MHPRESIPNVGRRANGRKALFLLKGNSIDSTGTKLSVPRIDLSPDNDTATSRGGNIPVNVPRHPYNNILQRIMHRHQETHANQVKAKVPDLAPGQKVTPRGFGRETDSFTGREYANANADVEVQLQLRRLGVDSPGYPSAAGVNGDHRSLYRPRDSHPGNDSVSSHKQGYHADDRGCFRERVQRRKGLWLRSVPEKKGTPDSIGSMTSRSEGSDSLRFSREGGDPSLRLPQATQRPDPGALEEILDYFWVYQGMGRQVLNLDLAGASWERKLFRKCQQLPPIARSYDQQQASVTPSPGRDTGACASTDDDTMEKKRVQSEPPMVGRSLFRDRFRGTHFEEESMGGGENRQREYNCDKETQLSQPVMDDQRGKIKLVIKMPVLTRDVTRADSMIEYD</sequence>
<feature type="compositionally biased region" description="Basic and acidic residues" evidence="1">
    <location>
        <begin position="145"/>
        <end position="158"/>
    </location>
</feature>
<dbReference type="AlphaFoldDB" id="A0ABD0L191"/>
<feature type="region of interest" description="Disordered" evidence="1">
    <location>
        <begin position="40"/>
        <end position="60"/>
    </location>
</feature>
<proteinExistence type="predicted"/>